<dbReference type="InterPro" id="IPR052471">
    <property type="entry name" value="PBI_I9"/>
</dbReference>
<proteinExistence type="inferred from homology"/>
<reference evidence="4" key="1">
    <citation type="journal article" date="2017" name="bioRxiv">
        <title>Conservation of a gene cluster reveals novel cercosporin biosynthetic mechanisms and extends production to the genus Colletotrichum.</title>
        <authorList>
            <person name="de Jonge R."/>
            <person name="Ebert M.K."/>
            <person name="Huitt-Roehl C.R."/>
            <person name="Pal P."/>
            <person name="Suttle J.C."/>
            <person name="Spanner R.E."/>
            <person name="Neubauer J.D."/>
            <person name="Jurick W.M.II."/>
            <person name="Stott K.A."/>
            <person name="Secor G.A."/>
            <person name="Thomma B.P.H.J."/>
            <person name="Van de Peer Y."/>
            <person name="Townsend C.A."/>
            <person name="Bolton M.D."/>
        </authorList>
    </citation>
    <scope>NUCLEOTIDE SEQUENCE [LARGE SCALE GENOMIC DNA]</scope>
    <source>
        <strain evidence="4">CBS538.71</strain>
    </source>
</reference>
<evidence type="ECO:0000256" key="1">
    <source>
        <dbReference type="ARBA" id="ARBA00038069"/>
    </source>
</evidence>
<comment type="similarity">
    <text evidence="1">Belongs to the protease inhibitor I9 family.</text>
</comment>
<comment type="caution">
    <text evidence="3">The sequence shown here is derived from an EMBL/GenBank/DDBJ whole genome shotgun (WGS) entry which is preliminary data.</text>
</comment>
<evidence type="ECO:0000259" key="2">
    <source>
        <dbReference type="Pfam" id="PF05922"/>
    </source>
</evidence>
<dbReference type="GO" id="GO:0042144">
    <property type="term" value="P:vacuole fusion, non-autophagic"/>
    <property type="evidence" value="ECO:0007669"/>
    <property type="project" value="TreeGrafter"/>
</dbReference>
<dbReference type="InterPro" id="IPR010259">
    <property type="entry name" value="S8pro/Inhibitor_I9"/>
</dbReference>
<keyword evidence="4" id="KW-1185">Reference proteome</keyword>
<dbReference type="PANTHER" id="PTHR28288">
    <property type="entry name" value="PROTEASE B INHIBITOR 2"/>
    <property type="match status" value="1"/>
</dbReference>
<dbReference type="GO" id="GO:0004866">
    <property type="term" value="F:endopeptidase inhibitor activity"/>
    <property type="evidence" value="ECO:0007669"/>
    <property type="project" value="UniProtKB-ARBA"/>
</dbReference>
<evidence type="ECO:0000313" key="3">
    <source>
        <dbReference type="EMBL" id="PPJ49840.1"/>
    </source>
</evidence>
<dbReference type="Pfam" id="PF05922">
    <property type="entry name" value="Inhibitor_I9"/>
    <property type="match status" value="1"/>
</dbReference>
<feature type="domain" description="Inhibitor I9" evidence="2">
    <location>
        <begin position="17"/>
        <end position="70"/>
    </location>
</feature>
<evidence type="ECO:0000313" key="4">
    <source>
        <dbReference type="Proteomes" id="UP000237631"/>
    </source>
</evidence>
<dbReference type="STRING" id="357750.A0A2S6BQV1"/>
<dbReference type="OrthoDB" id="5518345at2759"/>
<dbReference type="Proteomes" id="UP000237631">
    <property type="component" value="Unassembled WGS sequence"/>
</dbReference>
<sequence>MPYKINVSLQKGADAQHYDTAKKNVEDQGGKIVNEFKLIKGFTAEFPDDKVHSLSSNEHINVEKDGVVTTQ</sequence>
<dbReference type="EMBL" id="PNEN01001798">
    <property type="protein sequence ID" value="PPJ49840.1"/>
    <property type="molecule type" value="Genomic_DNA"/>
</dbReference>
<organism evidence="3 4">
    <name type="scientific">Cercospora berteroae</name>
    <dbReference type="NCBI Taxonomy" id="357750"/>
    <lineage>
        <taxon>Eukaryota</taxon>
        <taxon>Fungi</taxon>
        <taxon>Dikarya</taxon>
        <taxon>Ascomycota</taxon>
        <taxon>Pezizomycotina</taxon>
        <taxon>Dothideomycetes</taxon>
        <taxon>Dothideomycetidae</taxon>
        <taxon>Mycosphaerellales</taxon>
        <taxon>Mycosphaerellaceae</taxon>
        <taxon>Cercospora</taxon>
    </lineage>
</organism>
<dbReference type="InterPro" id="IPR037045">
    <property type="entry name" value="S8pro/Inhibitor_I9_sf"/>
</dbReference>
<dbReference type="PANTHER" id="PTHR28288:SF2">
    <property type="entry name" value="PROTEASE B INHIBITOR 2"/>
    <property type="match status" value="1"/>
</dbReference>
<name>A0A2S6BQV1_9PEZI</name>
<dbReference type="AlphaFoldDB" id="A0A2S6BQV1"/>
<dbReference type="Gene3D" id="3.30.70.80">
    <property type="entry name" value="Peptidase S8 propeptide/proteinase inhibitor I9"/>
    <property type="match status" value="1"/>
</dbReference>
<accession>A0A2S6BQV1</accession>
<dbReference type="FunFam" id="3.30.70.80:FF:000005">
    <property type="entry name" value="Proteinase inhibitor I2B"/>
    <property type="match status" value="1"/>
</dbReference>
<gene>
    <name evidence="3" type="ORF">CBER1_03295</name>
</gene>
<dbReference type="SUPFAM" id="SSF54897">
    <property type="entry name" value="Protease propeptides/inhibitors"/>
    <property type="match status" value="1"/>
</dbReference>
<protein>
    <recommendedName>
        <fullName evidence="2">Inhibitor I9 domain-containing protein</fullName>
    </recommendedName>
</protein>